<accession>A0A917MWP1</accession>
<feature type="chain" id="PRO_5037678864" evidence="10">
    <location>
        <begin position="26"/>
        <end position="1054"/>
    </location>
</feature>
<dbReference type="Pfam" id="PF00593">
    <property type="entry name" value="TonB_dep_Rec_b-barrel"/>
    <property type="match status" value="1"/>
</dbReference>
<dbReference type="Pfam" id="PF07715">
    <property type="entry name" value="Plug"/>
    <property type="match status" value="1"/>
</dbReference>
<keyword evidence="4 8" id="KW-0812">Transmembrane</keyword>
<evidence type="ECO:0000256" key="8">
    <source>
        <dbReference type="PROSITE-ProRule" id="PRU01360"/>
    </source>
</evidence>
<comment type="subcellular location">
    <subcellularLocation>
        <location evidence="1 8">Cell outer membrane</location>
        <topology evidence="1 8">Multi-pass membrane protein</topology>
    </subcellularLocation>
</comment>
<organism evidence="13 14">
    <name type="scientific">Filimonas zeae</name>
    <dbReference type="NCBI Taxonomy" id="1737353"/>
    <lineage>
        <taxon>Bacteria</taxon>
        <taxon>Pseudomonadati</taxon>
        <taxon>Bacteroidota</taxon>
        <taxon>Chitinophagia</taxon>
        <taxon>Chitinophagales</taxon>
        <taxon>Chitinophagaceae</taxon>
        <taxon>Filimonas</taxon>
    </lineage>
</organism>
<dbReference type="Gene3D" id="2.60.40.1120">
    <property type="entry name" value="Carboxypeptidase-like, regulatory domain"/>
    <property type="match status" value="1"/>
</dbReference>
<proteinExistence type="inferred from homology"/>
<name>A0A917MWP1_9BACT</name>
<dbReference type="InterPro" id="IPR023996">
    <property type="entry name" value="TonB-dep_OMP_SusC/RagA"/>
</dbReference>
<dbReference type="Pfam" id="PF13620">
    <property type="entry name" value="CarboxypepD_reg"/>
    <property type="match status" value="1"/>
</dbReference>
<comment type="similarity">
    <text evidence="8 9">Belongs to the TonB-dependent receptor family.</text>
</comment>
<reference evidence="13" key="1">
    <citation type="journal article" date="2014" name="Int. J. Syst. Evol. Microbiol.">
        <title>Complete genome sequence of Corynebacterium casei LMG S-19264T (=DSM 44701T), isolated from a smear-ripened cheese.</title>
        <authorList>
            <consortium name="US DOE Joint Genome Institute (JGI-PGF)"/>
            <person name="Walter F."/>
            <person name="Albersmeier A."/>
            <person name="Kalinowski J."/>
            <person name="Ruckert C."/>
        </authorList>
    </citation>
    <scope>NUCLEOTIDE SEQUENCE</scope>
    <source>
        <strain evidence="13">CGMCC 1.15290</strain>
    </source>
</reference>
<dbReference type="NCBIfam" id="TIGR04057">
    <property type="entry name" value="SusC_RagA_signa"/>
    <property type="match status" value="1"/>
</dbReference>
<evidence type="ECO:0000256" key="7">
    <source>
        <dbReference type="ARBA" id="ARBA00023237"/>
    </source>
</evidence>
<dbReference type="InterPro" id="IPR036942">
    <property type="entry name" value="Beta-barrel_TonB_sf"/>
</dbReference>
<evidence type="ECO:0000313" key="14">
    <source>
        <dbReference type="Proteomes" id="UP000627292"/>
    </source>
</evidence>
<keyword evidence="14" id="KW-1185">Reference proteome</keyword>
<keyword evidence="2 8" id="KW-0813">Transport</keyword>
<evidence type="ECO:0000256" key="5">
    <source>
        <dbReference type="ARBA" id="ARBA00023077"/>
    </source>
</evidence>
<dbReference type="Proteomes" id="UP000627292">
    <property type="component" value="Unassembled WGS sequence"/>
</dbReference>
<keyword evidence="3 8" id="KW-1134">Transmembrane beta strand</keyword>
<keyword evidence="5 9" id="KW-0798">TonB box</keyword>
<dbReference type="InterPro" id="IPR008969">
    <property type="entry name" value="CarboxyPept-like_regulatory"/>
</dbReference>
<protein>
    <submittedName>
        <fullName evidence="13">SusC/RagA family TonB-linked outer membrane protein</fullName>
    </submittedName>
</protein>
<feature type="domain" description="TonB-dependent receptor plug" evidence="12">
    <location>
        <begin position="132"/>
        <end position="238"/>
    </location>
</feature>
<evidence type="ECO:0000256" key="3">
    <source>
        <dbReference type="ARBA" id="ARBA00022452"/>
    </source>
</evidence>
<dbReference type="InterPro" id="IPR012910">
    <property type="entry name" value="Plug_dom"/>
</dbReference>
<dbReference type="SUPFAM" id="SSF49464">
    <property type="entry name" value="Carboxypeptidase regulatory domain-like"/>
    <property type="match status" value="1"/>
</dbReference>
<dbReference type="InterPro" id="IPR000531">
    <property type="entry name" value="Beta-barrel_TonB"/>
</dbReference>
<dbReference type="SUPFAM" id="SSF56935">
    <property type="entry name" value="Porins"/>
    <property type="match status" value="1"/>
</dbReference>
<evidence type="ECO:0000313" key="13">
    <source>
        <dbReference type="EMBL" id="GGH69886.1"/>
    </source>
</evidence>
<dbReference type="InterPro" id="IPR023997">
    <property type="entry name" value="TonB-dep_OMP_SusC/RagA_CS"/>
</dbReference>
<evidence type="ECO:0000256" key="6">
    <source>
        <dbReference type="ARBA" id="ARBA00023136"/>
    </source>
</evidence>
<evidence type="ECO:0000256" key="2">
    <source>
        <dbReference type="ARBA" id="ARBA00022448"/>
    </source>
</evidence>
<dbReference type="GO" id="GO:0009279">
    <property type="term" value="C:cell outer membrane"/>
    <property type="evidence" value="ECO:0007669"/>
    <property type="project" value="UniProtKB-SubCell"/>
</dbReference>
<dbReference type="Gene3D" id="2.40.170.20">
    <property type="entry name" value="TonB-dependent receptor, beta-barrel domain"/>
    <property type="match status" value="1"/>
</dbReference>
<dbReference type="PROSITE" id="PS52016">
    <property type="entry name" value="TONB_DEPENDENT_REC_3"/>
    <property type="match status" value="1"/>
</dbReference>
<gene>
    <name evidence="13" type="ORF">GCM10011379_27640</name>
</gene>
<dbReference type="AlphaFoldDB" id="A0A917MWP1"/>
<keyword evidence="6 8" id="KW-0472">Membrane</keyword>
<evidence type="ECO:0000256" key="10">
    <source>
        <dbReference type="SAM" id="SignalP"/>
    </source>
</evidence>
<feature type="signal peptide" evidence="10">
    <location>
        <begin position="1"/>
        <end position="25"/>
    </location>
</feature>
<dbReference type="InterPro" id="IPR039426">
    <property type="entry name" value="TonB-dep_rcpt-like"/>
</dbReference>
<comment type="caution">
    <text evidence="13">The sequence shown here is derived from an EMBL/GenBank/DDBJ whole genome shotgun (WGS) entry which is preliminary data.</text>
</comment>
<reference evidence="13" key="2">
    <citation type="submission" date="2020-09" db="EMBL/GenBank/DDBJ databases">
        <authorList>
            <person name="Sun Q."/>
            <person name="Zhou Y."/>
        </authorList>
    </citation>
    <scope>NUCLEOTIDE SEQUENCE</scope>
    <source>
        <strain evidence="13">CGMCC 1.15290</strain>
    </source>
</reference>
<sequence length="1054" mass="115865">MSLSRTFTSITLLLALLFLSTTAIRAQQSGTLKGIVLTEKGKPIAGVTVSFNAKGSTSIQTSVTDEKGVFTATRLVTGTSYQFRFTHIGYETYTIAAFEMKSGEDNSLLVRLKEARASLNDIVVVGYGSQQKKQVSGAISSVKPDNTDKGGTYDALKLLQGRASGVNIITPAGTPGTKPVVMVRGVGSISSNSSPLYVIDGTPTEFYPNLNPNDVENIEVLKDASAASIYGSRASSGVIIITTKNGKPGKTQVNVSAYTGSGTIYHDIKMANSAQYTQVMQAAVDNYNAQKGTSLTLYKPGMIQETDWVKSISRSQAQIRSVDANLSGGTDKTQLYASFGYFNQQGILNTSNYRQFSMRFKISHELSRSIKLNVNLSGTVTPRRLVEEDNTSLKVLRNAREEQPWYSPYLADGTYKVNGTYIFRHNPVMEINEEKWTRNTFEGLGSVSLDITPLKGFKYTPSISAYGTLIDERKKLTDQMAARARSAGWGALLQNRNLGVRYVFDNIFSYTNKAGLLNYTLMAGHSYEKYTSDLLGIYSSNYSANAYPSSNLDIINAGPAVYADPAGNGYNAYNLESYLGRLTLDYDGRYLLNASVRRDGSSRFSKDHRFGTFPSVSLGWVLSREQFWPAAQRVISFLKLRSSYGVTGSLAGIGNYAALSLVSAGSSYNNQGGFVVSQDAQNVTWEKARQFDVGVDAELFNGRISFTADYFQQKNTDLLYSRPIYATSGYTSIPSNIGSLQNRGWELAANGKITTAAVQWTAGANISFISNKLLSLYQNKDMYIVPASGFEQIGGQMHALINGKPVSAFYMLRQTGIYQYDSEVPQKLFAKGVRAGDVRYDDYNNDGDITDADRQYVGKAIPDFFGGITNNLRWKNFECNIFSQFSSGSRVVASWRGINSEGAEHLGDALSNVKIENGQTVEQYYNVSQAAANSYWRGPGTSNTTPRPVRKGVFSGYTYNYNAMASTRFLENGSFFRIKTVTLAYTLPATLTQKWKMDNIRIYITADNLFTFTGYSGYDPEQSFVTTPGDSNYGVDFGLQSALRTYMVGVNIKF</sequence>
<dbReference type="RefSeq" id="WP_188953180.1">
    <property type="nucleotide sequence ID" value="NZ_BMIB01000003.1"/>
</dbReference>
<evidence type="ECO:0000259" key="11">
    <source>
        <dbReference type="Pfam" id="PF00593"/>
    </source>
</evidence>
<keyword evidence="7 8" id="KW-0998">Cell outer membrane</keyword>
<evidence type="ECO:0000259" key="12">
    <source>
        <dbReference type="Pfam" id="PF07715"/>
    </source>
</evidence>
<keyword evidence="10" id="KW-0732">Signal</keyword>
<dbReference type="EMBL" id="BMIB01000003">
    <property type="protein sequence ID" value="GGH69886.1"/>
    <property type="molecule type" value="Genomic_DNA"/>
</dbReference>
<evidence type="ECO:0000256" key="9">
    <source>
        <dbReference type="RuleBase" id="RU003357"/>
    </source>
</evidence>
<feature type="domain" description="TonB-dependent receptor-like beta-barrel" evidence="11">
    <location>
        <begin position="484"/>
        <end position="777"/>
    </location>
</feature>
<evidence type="ECO:0000256" key="4">
    <source>
        <dbReference type="ARBA" id="ARBA00022692"/>
    </source>
</evidence>
<dbReference type="NCBIfam" id="TIGR04056">
    <property type="entry name" value="OMP_RagA_SusC"/>
    <property type="match status" value="1"/>
</dbReference>
<dbReference type="InterPro" id="IPR037066">
    <property type="entry name" value="Plug_dom_sf"/>
</dbReference>
<evidence type="ECO:0000256" key="1">
    <source>
        <dbReference type="ARBA" id="ARBA00004571"/>
    </source>
</evidence>
<dbReference type="Gene3D" id="2.170.130.10">
    <property type="entry name" value="TonB-dependent receptor, plug domain"/>
    <property type="match status" value="1"/>
</dbReference>